<gene>
    <name evidence="1" type="ORF">ACAOBT_LOCUS33084</name>
</gene>
<comment type="caution">
    <text evidence="1">The sequence shown here is derived from an EMBL/GenBank/DDBJ whole genome shotgun (WGS) entry which is preliminary data.</text>
</comment>
<dbReference type="EMBL" id="CAKOFQ010008235">
    <property type="protein sequence ID" value="CAH2012900.1"/>
    <property type="molecule type" value="Genomic_DNA"/>
</dbReference>
<reference evidence="1" key="1">
    <citation type="submission" date="2022-03" db="EMBL/GenBank/DDBJ databases">
        <authorList>
            <person name="Sayadi A."/>
        </authorList>
    </citation>
    <scope>NUCLEOTIDE SEQUENCE</scope>
</reference>
<accession>A0A9P0MF06</accession>
<dbReference type="AlphaFoldDB" id="A0A9P0MF06"/>
<name>A0A9P0MF06_ACAOB</name>
<proteinExistence type="predicted"/>
<protein>
    <submittedName>
        <fullName evidence="1">Uncharacterized protein</fullName>
    </submittedName>
</protein>
<organism evidence="1 2">
    <name type="scientific">Acanthoscelides obtectus</name>
    <name type="common">Bean weevil</name>
    <name type="synonym">Bruchus obtectus</name>
    <dbReference type="NCBI Taxonomy" id="200917"/>
    <lineage>
        <taxon>Eukaryota</taxon>
        <taxon>Metazoa</taxon>
        <taxon>Ecdysozoa</taxon>
        <taxon>Arthropoda</taxon>
        <taxon>Hexapoda</taxon>
        <taxon>Insecta</taxon>
        <taxon>Pterygota</taxon>
        <taxon>Neoptera</taxon>
        <taxon>Endopterygota</taxon>
        <taxon>Coleoptera</taxon>
        <taxon>Polyphaga</taxon>
        <taxon>Cucujiformia</taxon>
        <taxon>Chrysomeloidea</taxon>
        <taxon>Chrysomelidae</taxon>
        <taxon>Bruchinae</taxon>
        <taxon>Bruchini</taxon>
        <taxon>Acanthoscelides</taxon>
    </lineage>
</organism>
<evidence type="ECO:0000313" key="1">
    <source>
        <dbReference type="EMBL" id="CAH2012900.1"/>
    </source>
</evidence>
<keyword evidence="2" id="KW-1185">Reference proteome</keyword>
<dbReference type="OrthoDB" id="7701249at2759"/>
<dbReference type="Proteomes" id="UP001152888">
    <property type="component" value="Unassembled WGS sequence"/>
</dbReference>
<evidence type="ECO:0000313" key="2">
    <source>
        <dbReference type="Proteomes" id="UP001152888"/>
    </source>
</evidence>
<sequence>MSSKSWAQPDTNTFIYGPNLHKNLVSRWQKAVAARLSEEDKKELCKYPPPENFQYMAAPKLNPMVVKAISPSKGHSVDGSTGKIKILHKRTKVTDTDPNFNN</sequence>